<dbReference type="Proteomes" id="UP000240493">
    <property type="component" value="Unassembled WGS sequence"/>
</dbReference>
<keyword evidence="3" id="KW-1185">Reference proteome</keyword>
<evidence type="ECO:0000256" key="1">
    <source>
        <dbReference type="SAM" id="Phobius"/>
    </source>
</evidence>
<dbReference type="AlphaFoldDB" id="A0A2T3YTQ9"/>
<gene>
    <name evidence="2" type="ORF">M441DRAFT_289392</name>
</gene>
<evidence type="ECO:0000313" key="3">
    <source>
        <dbReference type="Proteomes" id="UP000240493"/>
    </source>
</evidence>
<dbReference type="EMBL" id="KZ679272">
    <property type="protein sequence ID" value="PTB35961.1"/>
    <property type="molecule type" value="Genomic_DNA"/>
</dbReference>
<accession>A0A2T3YTQ9</accession>
<keyword evidence="1" id="KW-0812">Transmembrane</keyword>
<protein>
    <submittedName>
        <fullName evidence="2">Uncharacterized protein</fullName>
    </submittedName>
</protein>
<keyword evidence="1" id="KW-1133">Transmembrane helix</keyword>
<evidence type="ECO:0000313" key="2">
    <source>
        <dbReference type="EMBL" id="PTB35961.1"/>
    </source>
</evidence>
<feature type="transmembrane region" description="Helical" evidence="1">
    <location>
        <begin position="57"/>
        <end position="75"/>
    </location>
</feature>
<reference evidence="2 3" key="1">
    <citation type="submission" date="2016-07" db="EMBL/GenBank/DDBJ databases">
        <title>Multiple horizontal gene transfer events from other fungi enriched the ability of initially mycotrophic Trichoderma (Ascomycota) to feed on dead plant biomass.</title>
        <authorList>
            <consortium name="DOE Joint Genome Institute"/>
            <person name="Aerts A."/>
            <person name="Atanasova L."/>
            <person name="Chenthamara K."/>
            <person name="Zhang J."/>
            <person name="Grujic M."/>
            <person name="Henrissat B."/>
            <person name="Kuo A."/>
            <person name="Salamov A."/>
            <person name="Lipzen A."/>
            <person name="Labutti K."/>
            <person name="Barry K."/>
            <person name="Miao Y."/>
            <person name="Rahimi M.J."/>
            <person name="Shen Q."/>
            <person name="Grigoriev I.V."/>
            <person name="Kubicek C.P."/>
            <person name="Druzhinina I.S."/>
        </authorList>
    </citation>
    <scope>NUCLEOTIDE SEQUENCE [LARGE SCALE GENOMIC DNA]</scope>
    <source>
        <strain evidence="2 3">CBS 433.97</strain>
    </source>
</reference>
<proteinExistence type="predicted"/>
<sequence length="100" mass="10958">MPAQFSPAIGLWCRRFPKTTLEGRKETLASLLASLSLVGQIQSQGKKDRVESTHPKAGFLLCLTLFSFYLLLLSLEQGVCFPTARMAGTLSHTPPPPREA</sequence>
<keyword evidence="1" id="KW-0472">Membrane</keyword>
<organism evidence="2 3">
    <name type="scientific">Trichoderma asperellum (strain ATCC 204424 / CBS 433.97 / NBRC 101777)</name>
    <dbReference type="NCBI Taxonomy" id="1042311"/>
    <lineage>
        <taxon>Eukaryota</taxon>
        <taxon>Fungi</taxon>
        <taxon>Dikarya</taxon>
        <taxon>Ascomycota</taxon>
        <taxon>Pezizomycotina</taxon>
        <taxon>Sordariomycetes</taxon>
        <taxon>Hypocreomycetidae</taxon>
        <taxon>Hypocreales</taxon>
        <taxon>Hypocreaceae</taxon>
        <taxon>Trichoderma</taxon>
    </lineage>
</organism>
<name>A0A2T3YTQ9_TRIA4</name>